<dbReference type="Proteomes" id="UP000323067">
    <property type="component" value="Chromosome iii"/>
</dbReference>
<organism evidence="2 3">
    <name type="scientific">Cordyceps militaris</name>
    <name type="common">Caterpillar fungus</name>
    <name type="synonym">Clavaria militaris</name>
    <dbReference type="NCBI Taxonomy" id="73501"/>
    <lineage>
        <taxon>Eukaryota</taxon>
        <taxon>Fungi</taxon>
        <taxon>Dikarya</taxon>
        <taxon>Ascomycota</taxon>
        <taxon>Pezizomycotina</taxon>
        <taxon>Sordariomycetes</taxon>
        <taxon>Hypocreomycetidae</taxon>
        <taxon>Hypocreales</taxon>
        <taxon>Cordycipitaceae</taxon>
        <taxon>Cordyceps</taxon>
    </lineage>
</organism>
<dbReference type="VEuPathDB" id="FungiDB:A9K55_001816"/>
<evidence type="ECO:0000313" key="3">
    <source>
        <dbReference type="Proteomes" id="UP000323067"/>
    </source>
</evidence>
<sequence length="338" mass="37934">MLPPTPPQEQCPDRGLGKLTGIDNWHTWHMKARMALQGKGLRYLLSDDGPEDLDDFDAANQYDTDRAAAISMLVDAMSEAMLASAYHRGWKPEDATVQSTLNTLEIIVGDEQRRCREEDERVSASHRRLVGLARMDLDSGAQTVREYILAAKHCHEGLLTHYGGGNDGAGSAVAELLEQLFVSSLVEGLRTAKPKWYAEWKEKMTEGTLGSAGTRAGVTEWLLAKDTADQEERDAAAAAAAVAAQPRRELMNRGDKSPAKAATKKTKFTHKGPQRCGYCADRHPQTWPHDDDGCWYLNPHRAPRHWQERFRDEIASVKEGQRRDFKRKRSMSPPFRRI</sequence>
<name>A0A2H4SSL4_CORMI</name>
<proteinExistence type="predicted"/>
<evidence type="ECO:0000313" key="2">
    <source>
        <dbReference type="EMBL" id="ATY66106.1"/>
    </source>
</evidence>
<dbReference type="OrthoDB" id="4870246at2759"/>
<gene>
    <name evidence="2" type="ORF">A9K55_001816</name>
</gene>
<feature type="region of interest" description="Disordered" evidence="1">
    <location>
        <begin position="247"/>
        <end position="268"/>
    </location>
</feature>
<accession>A0A2H4SSL4</accession>
<reference evidence="2 3" key="1">
    <citation type="journal article" date="2017" name="BMC Genomics">
        <title>Chromosome level assembly and secondary metabolite potential of the parasitic fungus Cordyceps militaris.</title>
        <authorList>
            <person name="Kramer G.J."/>
            <person name="Nodwell J.R."/>
        </authorList>
    </citation>
    <scope>NUCLEOTIDE SEQUENCE [LARGE SCALE GENOMIC DNA]</scope>
    <source>
        <strain evidence="2 3">ATCC 34164</strain>
    </source>
</reference>
<dbReference type="AlphaFoldDB" id="A0A2H4SSL4"/>
<dbReference type="EMBL" id="CP023326">
    <property type="protein sequence ID" value="ATY66106.1"/>
    <property type="molecule type" value="Genomic_DNA"/>
</dbReference>
<feature type="compositionally biased region" description="Basic and acidic residues" evidence="1">
    <location>
        <begin position="247"/>
        <end position="258"/>
    </location>
</feature>
<evidence type="ECO:0000256" key="1">
    <source>
        <dbReference type="SAM" id="MobiDB-lite"/>
    </source>
</evidence>
<protein>
    <submittedName>
        <fullName evidence="2">Uncharacterized protein</fullName>
    </submittedName>
</protein>